<dbReference type="EMBL" id="MU268411">
    <property type="protein sequence ID" value="KAH7904625.1"/>
    <property type="molecule type" value="Genomic_DNA"/>
</dbReference>
<evidence type="ECO:0000313" key="2">
    <source>
        <dbReference type="Proteomes" id="UP000790377"/>
    </source>
</evidence>
<sequence>MSKPRSRATRPGLSLGAQNKRMRVNSTRSSHEDAPNKEVTAAAAQAQTSRQMKKTRLSDVSVRASKDVPAIPVSAATEVQEESPWDLLMRLDSWQRPGLPVSQFRKLFKNCTCGLVMTARVFETHECARVVEPGDAGNSTLVDLTTPGPEAE</sequence>
<reference evidence="1" key="1">
    <citation type="journal article" date="2021" name="New Phytol.">
        <title>Evolutionary innovations through gain and loss of genes in the ectomycorrhizal Boletales.</title>
        <authorList>
            <person name="Wu G."/>
            <person name="Miyauchi S."/>
            <person name="Morin E."/>
            <person name="Kuo A."/>
            <person name="Drula E."/>
            <person name="Varga T."/>
            <person name="Kohler A."/>
            <person name="Feng B."/>
            <person name="Cao Y."/>
            <person name="Lipzen A."/>
            <person name="Daum C."/>
            <person name="Hundley H."/>
            <person name="Pangilinan J."/>
            <person name="Johnson J."/>
            <person name="Barry K."/>
            <person name="LaButti K."/>
            <person name="Ng V."/>
            <person name="Ahrendt S."/>
            <person name="Min B."/>
            <person name="Choi I.G."/>
            <person name="Park H."/>
            <person name="Plett J.M."/>
            <person name="Magnuson J."/>
            <person name="Spatafora J.W."/>
            <person name="Nagy L.G."/>
            <person name="Henrissat B."/>
            <person name="Grigoriev I.V."/>
            <person name="Yang Z.L."/>
            <person name="Xu J."/>
            <person name="Martin F.M."/>
        </authorList>
    </citation>
    <scope>NUCLEOTIDE SEQUENCE</scope>
    <source>
        <strain evidence="1">ATCC 28755</strain>
    </source>
</reference>
<name>A0ACB7ZU95_9AGAM</name>
<proteinExistence type="predicted"/>
<keyword evidence="2" id="KW-1185">Reference proteome</keyword>
<dbReference type="Proteomes" id="UP000790377">
    <property type="component" value="Unassembled WGS sequence"/>
</dbReference>
<evidence type="ECO:0000313" key="1">
    <source>
        <dbReference type="EMBL" id="KAH7904625.1"/>
    </source>
</evidence>
<comment type="caution">
    <text evidence="1">The sequence shown here is derived from an EMBL/GenBank/DDBJ whole genome shotgun (WGS) entry which is preliminary data.</text>
</comment>
<gene>
    <name evidence="1" type="ORF">BJ138DRAFT_1119238</name>
</gene>
<organism evidence="1 2">
    <name type="scientific">Hygrophoropsis aurantiaca</name>
    <dbReference type="NCBI Taxonomy" id="72124"/>
    <lineage>
        <taxon>Eukaryota</taxon>
        <taxon>Fungi</taxon>
        <taxon>Dikarya</taxon>
        <taxon>Basidiomycota</taxon>
        <taxon>Agaricomycotina</taxon>
        <taxon>Agaricomycetes</taxon>
        <taxon>Agaricomycetidae</taxon>
        <taxon>Boletales</taxon>
        <taxon>Coniophorineae</taxon>
        <taxon>Hygrophoropsidaceae</taxon>
        <taxon>Hygrophoropsis</taxon>
    </lineage>
</organism>
<protein>
    <submittedName>
        <fullName evidence="1">Uncharacterized protein</fullName>
    </submittedName>
</protein>
<accession>A0ACB7ZU95</accession>